<proteinExistence type="predicted"/>
<dbReference type="Proteomes" id="UP000260351">
    <property type="component" value="Unassembled WGS sequence"/>
</dbReference>
<keyword evidence="2" id="KW-1185">Reference proteome</keyword>
<dbReference type="AlphaFoldDB" id="A0A3E1K6A5"/>
<comment type="caution">
    <text evidence="1">The sequence shown here is derived from an EMBL/GenBank/DDBJ whole genome shotgun (WGS) entry which is preliminary data.</text>
</comment>
<accession>A0A3E1K6A5</accession>
<organism evidence="1 2">
    <name type="scientific">Wenzhouxiangella sediminis</name>
    <dbReference type="NCBI Taxonomy" id="1792836"/>
    <lineage>
        <taxon>Bacteria</taxon>
        <taxon>Pseudomonadati</taxon>
        <taxon>Pseudomonadota</taxon>
        <taxon>Gammaproteobacteria</taxon>
        <taxon>Chromatiales</taxon>
        <taxon>Wenzhouxiangellaceae</taxon>
        <taxon>Wenzhouxiangella</taxon>
    </lineage>
</organism>
<reference evidence="1 2" key="1">
    <citation type="submission" date="2018-08" db="EMBL/GenBank/DDBJ databases">
        <title>Wenzhouxiangella salilacus sp. nov., a novel bacterium isolated from a saline lake in Xinjiang Province, China.</title>
        <authorList>
            <person name="Han S."/>
        </authorList>
    </citation>
    <scope>NUCLEOTIDE SEQUENCE [LARGE SCALE GENOMIC DNA]</scope>
    <source>
        <strain evidence="1 2">XDB06</strain>
    </source>
</reference>
<evidence type="ECO:0000313" key="2">
    <source>
        <dbReference type="Proteomes" id="UP000260351"/>
    </source>
</evidence>
<dbReference type="EMBL" id="QUZK01000046">
    <property type="protein sequence ID" value="RFF29552.1"/>
    <property type="molecule type" value="Genomic_DNA"/>
</dbReference>
<sequence>MAAPAAASCELSSARLGNALLKVGDSERKVLEKEPDRTVRLENRRGGAAGIRYDFYLRGKTIQVYVRGGRISTICHINE</sequence>
<name>A0A3E1K6A5_9GAMM</name>
<gene>
    <name evidence="1" type="ORF">DZC52_12910</name>
</gene>
<evidence type="ECO:0000313" key="1">
    <source>
        <dbReference type="EMBL" id="RFF29552.1"/>
    </source>
</evidence>
<protein>
    <submittedName>
        <fullName evidence="1">DUF2845 domain-containing protein</fullName>
    </submittedName>
</protein>
<dbReference type="OrthoDB" id="6027240at2"/>